<dbReference type="Proteomes" id="UP000502345">
    <property type="component" value="Chromosome"/>
</dbReference>
<evidence type="ECO:0000313" key="2">
    <source>
        <dbReference type="Proteomes" id="UP000502345"/>
    </source>
</evidence>
<protein>
    <recommendedName>
        <fullName evidence="3">CdaR family transcriptional regulator</fullName>
    </recommendedName>
</protein>
<dbReference type="EMBL" id="CP050124">
    <property type="protein sequence ID" value="QIP37850.1"/>
    <property type="molecule type" value="Genomic_DNA"/>
</dbReference>
<gene>
    <name evidence="1" type="ORF">G9444_0606</name>
</gene>
<proteinExistence type="predicted"/>
<organism evidence="1 2">
    <name type="scientific">Rhodococcus erythropolis</name>
    <name type="common">Arthrobacter picolinophilus</name>
    <dbReference type="NCBI Taxonomy" id="1833"/>
    <lineage>
        <taxon>Bacteria</taxon>
        <taxon>Bacillati</taxon>
        <taxon>Actinomycetota</taxon>
        <taxon>Actinomycetes</taxon>
        <taxon>Mycobacteriales</taxon>
        <taxon>Nocardiaceae</taxon>
        <taxon>Rhodococcus</taxon>
        <taxon>Rhodococcus erythropolis group</taxon>
    </lineage>
</organism>
<reference evidence="1 2" key="1">
    <citation type="submission" date="2020-03" db="EMBL/GenBank/DDBJ databases">
        <title>Screen low temperature-resistant strains for efficient degradation of petroleum hydrocarbons under the low temperature.</title>
        <authorList>
            <person name="Wang Y."/>
            <person name="Chen J."/>
        </authorList>
    </citation>
    <scope>NUCLEOTIDE SEQUENCE [LARGE SCALE GENOMIC DNA]</scope>
    <source>
        <strain evidence="1 2">KB1</strain>
    </source>
</reference>
<name>A0A6G9CM13_RHOER</name>
<dbReference type="RefSeq" id="WP_225320243.1">
    <property type="nucleotide sequence ID" value="NZ_CP050124.1"/>
</dbReference>
<evidence type="ECO:0000313" key="1">
    <source>
        <dbReference type="EMBL" id="QIP37850.1"/>
    </source>
</evidence>
<sequence>MSASVSALLNNPIFVGLYRLAGEGDPVVTTVGALTGESAQSAEAVSGAAGAGSVLVILDRIDVGEWRFDALLRRTAATGCRVLAVHSTAAEDANLSLLADRLGLVVLGVSDPWQFSVDLRDLLSNSRAVMADAVLRATHAGQRAGGSVENLLSVLLNTFQRSFILLDASGRPLTGADLLSDADRAAAGMLSGRGAPTTVELDSGGS</sequence>
<accession>A0A6G9CM13</accession>
<evidence type="ECO:0008006" key="3">
    <source>
        <dbReference type="Google" id="ProtNLM"/>
    </source>
</evidence>
<dbReference type="AlphaFoldDB" id="A0A6G9CM13"/>